<evidence type="ECO:0000313" key="3">
    <source>
        <dbReference type="Proteomes" id="UP000515344"/>
    </source>
</evidence>
<sequence>MKKILLSLFFAASLNVIMAQNSTATSTEYKTAIGVKVWAGAGVSIKTFIKENNAIELIGYFDRFGTRITGLYEFHGNLSTEGSLKWYVGPGAHVSIYKNSTAVGIDGVVGIDYKFSNIPLNLALDWQPAFELGGADRNGFYGNWGGFAIRFTL</sequence>
<gene>
    <name evidence="2" type="ORF">H4075_20675</name>
</gene>
<dbReference type="KEGG" id="lacs:H4075_20675"/>
<dbReference type="EMBL" id="CP060007">
    <property type="protein sequence ID" value="QNA44446.1"/>
    <property type="molecule type" value="Genomic_DNA"/>
</dbReference>
<dbReference type="Proteomes" id="UP000515344">
    <property type="component" value="Chromosome"/>
</dbReference>
<protein>
    <recommendedName>
        <fullName evidence="4">DUF3575 domain-containing protein</fullName>
    </recommendedName>
</protein>
<dbReference type="AlphaFoldDB" id="A0A7G5XG43"/>
<reference evidence="3" key="1">
    <citation type="submission" date="2020-08" db="EMBL/GenBank/DDBJ databases">
        <title>Lacibacter sp. S13-6-6 genome sequencing.</title>
        <authorList>
            <person name="Jin L."/>
        </authorList>
    </citation>
    <scope>NUCLEOTIDE SEQUENCE [LARGE SCALE GENOMIC DNA]</scope>
    <source>
        <strain evidence="3">S13-6-6</strain>
    </source>
</reference>
<feature type="chain" id="PRO_5028930936" description="DUF3575 domain-containing protein" evidence="1">
    <location>
        <begin position="20"/>
        <end position="153"/>
    </location>
</feature>
<keyword evidence="1" id="KW-0732">Signal</keyword>
<dbReference type="RefSeq" id="WP_182802708.1">
    <property type="nucleotide sequence ID" value="NZ_CP060007.1"/>
</dbReference>
<proteinExistence type="predicted"/>
<keyword evidence="3" id="KW-1185">Reference proteome</keyword>
<accession>A0A7G5XG43</accession>
<evidence type="ECO:0000256" key="1">
    <source>
        <dbReference type="SAM" id="SignalP"/>
    </source>
</evidence>
<organism evidence="2 3">
    <name type="scientific">Lacibacter sediminis</name>
    <dbReference type="NCBI Taxonomy" id="2760713"/>
    <lineage>
        <taxon>Bacteria</taxon>
        <taxon>Pseudomonadati</taxon>
        <taxon>Bacteroidota</taxon>
        <taxon>Chitinophagia</taxon>
        <taxon>Chitinophagales</taxon>
        <taxon>Chitinophagaceae</taxon>
        <taxon>Lacibacter</taxon>
    </lineage>
</organism>
<evidence type="ECO:0008006" key="4">
    <source>
        <dbReference type="Google" id="ProtNLM"/>
    </source>
</evidence>
<evidence type="ECO:0000313" key="2">
    <source>
        <dbReference type="EMBL" id="QNA44446.1"/>
    </source>
</evidence>
<name>A0A7G5XG43_9BACT</name>
<feature type="signal peptide" evidence="1">
    <location>
        <begin position="1"/>
        <end position="19"/>
    </location>
</feature>